<feature type="domain" description="Swt1-like HEPN" evidence="2">
    <location>
        <begin position="11"/>
        <end position="122"/>
    </location>
</feature>
<reference evidence="3 4" key="1">
    <citation type="submission" date="2018-08" db="EMBL/GenBank/DDBJ databases">
        <title>Meiothermus granaticius genome AF-68 sequencing project.</title>
        <authorList>
            <person name="Da Costa M.S."/>
            <person name="Albuquerque L."/>
            <person name="Raposo P."/>
            <person name="Froufe H.J.C."/>
            <person name="Barroso C.S."/>
            <person name="Egas C."/>
        </authorList>
    </citation>
    <scope>NUCLEOTIDE SEQUENCE [LARGE SCALE GENOMIC DNA]</scope>
    <source>
        <strain evidence="3 4">AF-68</strain>
    </source>
</reference>
<evidence type="ECO:0000313" key="4">
    <source>
        <dbReference type="Proteomes" id="UP000266178"/>
    </source>
</evidence>
<evidence type="ECO:0000256" key="1">
    <source>
        <dbReference type="SAM" id="MobiDB-lite"/>
    </source>
</evidence>
<dbReference type="InterPro" id="IPR007555">
    <property type="entry name" value="DUF499"/>
</dbReference>
<dbReference type="AlphaFoldDB" id="A0A399FDN7"/>
<sequence length="1110" mass="124174">MAITNADRVGRALELLNGGLQPYVEREMQAVYGQDWPAEAITALRENKLIVQGREAWDTQALLTLMWNRWNDVFKRTLGHAERSLVSELREVRNRWAHQETFSTDDAYRALDSVSRLLEAVSAPEAAEVEKQKNDLLRLKFEEQARNVTRRVAVNPIEGQPQSGLRPWREVATPHPDVAGGTYLQAEFAADLWQVHVGEGASSEYADPVEFFRRTYLTQGLRDLLVMALKRLSGNGGEPVVELQTNFGGGKTHSMLALYHLFSGVKAHNLPGLEEVLLEAGIKEGPRVNRAVFVGTKVSPGQPIRKPDGTVIRTLWGELAYQLGEAEGGKGLEAYELVRQADETATNPGDALRTLFTRYGPCLVLIDEWVAYARQLHDDPDLPAGSFETHFTFAQALTEAAKAAPQTLLVVSIPASEPGREGRGSAEIEIGGERGRAALARLKNAIGRIQSPWRPASGDESFEIVRRRLFEPIPAELLPQRDAVVKAFMELYRHNGGEFPSATRESGYEAKLKAAYPIHPELFERLYSDWSSLEKFQRTRGVLRLMAAVIHELWERNDRSLLILPASVPIDAPAVQAELTRYLEDHWVPVIERDVDGPESLPLRLDRENANLGKYSAARRVARTLYLGSAPTLHAENRGLEDRQIKLGCVQPGEAVATFGDALRRLTDQATHLYVNGQRYWFSTQPSVTRMAQERAERLDEHEVHLEIERRLREATRERGDFQRIHVCPESSGDVPDELEVALVVLSPAYPHQQSRESPSPALAEAQKILTSRGNRDRLYKNTLAFLAADRRRVADLEQAVRMYLAWKSVEADGQSGLLNLDNFQRNQAQTKREEADRAIKVRIPETYTWLLVPTQEKTDPSLAWLPYNLQGQEALAVRASKKLSNDGRLDVRMAGTVLRREMDRIPLWRGDHVSLKQLAEDFATYVYLPRLRSPEVLLGAVQGGVASLNWELEGFAYADAWDEAKGRYLGLQAGPEARLPGGLEGVLVRPEVAREQMERERPQPAEKAVVSTASSSKQTVLNDPVPPPPPARPRRYQASVRLEANRLSRDADQIAREVLQHLLALDGAEVEVTLEIQARVAGGIPEHVERTVGENARTLKFGSSGFEKD</sequence>
<name>A0A399FDN7_9DEIN</name>
<proteinExistence type="predicted"/>
<comment type="caution">
    <text evidence="3">The sequence shown here is derived from an EMBL/GenBank/DDBJ whole genome shotgun (WGS) entry which is preliminary data.</text>
</comment>
<evidence type="ECO:0000259" key="2">
    <source>
        <dbReference type="Pfam" id="PF18731"/>
    </source>
</evidence>
<organism evidence="3 4">
    <name type="scientific">Meiothermus granaticius NBRC 107808</name>
    <dbReference type="NCBI Taxonomy" id="1227551"/>
    <lineage>
        <taxon>Bacteria</taxon>
        <taxon>Thermotogati</taxon>
        <taxon>Deinococcota</taxon>
        <taxon>Deinococci</taxon>
        <taxon>Thermales</taxon>
        <taxon>Thermaceae</taxon>
        <taxon>Meiothermus</taxon>
    </lineage>
</organism>
<evidence type="ECO:0000313" key="3">
    <source>
        <dbReference type="EMBL" id="RIH93142.1"/>
    </source>
</evidence>
<feature type="compositionally biased region" description="Polar residues" evidence="1">
    <location>
        <begin position="1012"/>
        <end position="1022"/>
    </location>
</feature>
<dbReference type="RefSeq" id="WP_119356451.1">
    <property type="nucleotide sequence ID" value="NZ_BJXM01000033.1"/>
</dbReference>
<keyword evidence="4" id="KW-1185">Reference proteome</keyword>
<dbReference type="Proteomes" id="UP000266178">
    <property type="component" value="Unassembled WGS sequence"/>
</dbReference>
<accession>A0A399FDN7</accession>
<gene>
    <name evidence="3" type="ORF">Mgrana_00940</name>
</gene>
<protein>
    <recommendedName>
        <fullName evidence="2">Swt1-like HEPN domain-containing protein</fullName>
    </recommendedName>
</protein>
<dbReference type="Pfam" id="PF04465">
    <property type="entry name" value="DUF499"/>
    <property type="match status" value="1"/>
</dbReference>
<dbReference type="EMBL" id="QWLB01000009">
    <property type="protein sequence ID" value="RIH93142.1"/>
    <property type="molecule type" value="Genomic_DNA"/>
</dbReference>
<dbReference type="InterPro" id="IPR041650">
    <property type="entry name" value="HEPN_Swt1"/>
</dbReference>
<feature type="compositionally biased region" description="Basic and acidic residues" evidence="1">
    <location>
        <begin position="996"/>
        <end position="1005"/>
    </location>
</feature>
<dbReference type="Pfam" id="PF18731">
    <property type="entry name" value="HEPN_Swt1"/>
    <property type="match status" value="1"/>
</dbReference>
<feature type="region of interest" description="Disordered" evidence="1">
    <location>
        <begin position="996"/>
        <end position="1036"/>
    </location>
</feature>
<dbReference type="OrthoDB" id="9757917at2"/>